<reference evidence="3" key="2">
    <citation type="submission" date="2020-04" db="EMBL/GenBank/DDBJ databases">
        <authorList>
            <consortium name="NCBI Genome Project"/>
        </authorList>
    </citation>
    <scope>NUCLEOTIDE SEQUENCE</scope>
    <source>
        <strain evidence="3">CBS 304.34</strain>
    </source>
</reference>
<organism evidence="1">
    <name type="scientific">Mytilinidion resinicola</name>
    <dbReference type="NCBI Taxonomy" id="574789"/>
    <lineage>
        <taxon>Eukaryota</taxon>
        <taxon>Fungi</taxon>
        <taxon>Dikarya</taxon>
        <taxon>Ascomycota</taxon>
        <taxon>Pezizomycotina</taxon>
        <taxon>Dothideomycetes</taxon>
        <taxon>Pleosporomycetidae</taxon>
        <taxon>Mytilinidiales</taxon>
        <taxon>Mytilinidiaceae</taxon>
        <taxon>Mytilinidion</taxon>
    </lineage>
</organism>
<dbReference type="RefSeq" id="XP_033574410.1">
    <property type="nucleotide sequence ID" value="XM_033723737.1"/>
</dbReference>
<dbReference type="GeneID" id="54464630"/>
<sequence>MTGIRHVPLVTSRALDHRHDYILGAPPLDTASNLIQECYSPAWAAWVPWAAGLLGATTATGRIVKYVGERRARGACKWAWAGSGRTFSCNPHYCALKKRKRRVTTIPQFDGIDLYTVPISSPKELWTKLRDNSVIIHHGQYTQNGNVLHIGLEGPRDLLEGFGLILASM</sequence>
<evidence type="ECO:0000313" key="2">
    <source>
        <dbReference type="Proteomes" id="UP000504636"/>
    </source>
</evidence>
<reference evidence="1 3" key="1">
    <citation type="journal article" date="2020" name="Stud. Mycol.">
        <title>101 Dothideomycetes genomes: a test case for predicting lifestyles and emergence of pathogens.</title>
        <authorList>
            <person name="Haridas S."/>
            <person name="Albert R."/>
            <person name="Binder M."/>
            <person name="Bloem J."/>
            <person name="Labutti K."/>
            <person name="Salamov A."/>
            <person name="Andreopoulos B."/>
            <person name="Baker S."/>
            <person name="Barry K."/>
            <person name="Bills G."/>
            <person name="Bluhm B."/>
            <person name="Cannon C."/>
            <person name="Castanera R."/>
            <person name="Culley D."/>
            <person name="Daum C."/>
            <person name="Ezra D."/>
            <person name="Gonzalez J."/>
            <person name="Henrissat B."/>
            <person name="Kuo A."/>
            <person name="Liang C."/>
            <person name="Lipzen A."/>
            <person name="Lutzoni F."/>
            <person name="Magnuson J."/>
            <person name="Mondo S."/>
            <person name="Nolan M."/>
            <person name="Ohm R."/>
            <person name="Pangilinan J."/>
            <person name="Park H.-J."/>
            <person name="Ramirez L."/>
            <person name="Alfaro M."/>
            <person name="Sun H."/>
            <person name="Tritt A."/>
            <person name="Yoshinaga Y."/>
            <person name="Zwiers L.-H."/>
            <person name="Turgeon B."/>
            <person name="Goodwin S."/>
            <person name="Spatafora J."/>
            <person name="Crous P."/>
            <person name="Grigoriev I."/>
        </authorList>
    </citation>
    <scope>NUCLEOTIDE SEQUENCE</scope>
    <source>
        <strain evidence="1 3">CBS 304.34</strain>
    </source>
</reference>
<dbReference type="EMBL" id="MU003705">
    <property type="protein sequence ID" value="KAF2807446.1"/>
    <property type="molecule type" value="Genomic_DNA"/>
</dbReference>
<accession>A0A6A6YF38</accession>
<evidence type="ECO:0000313" key="1">
    <source>
        <dbReference type="EMBL" id="KAF2807446.1"/>
    </source>
</evidence>
<name>A0A6A6YF38_9PEZI</name>
<keyword evidence="2" id="KW-1185">Reference proteome</keyword>
<reference evidence="3" key="3">
    <citation type="submission" date="2025-04" db="UniProtKB">
        <authorList>
            <consortium name="RefSeq"/>
        </authorList>
    </citation>
    <scope>IDENTIFICATION</scope>
    <source>
        <strain evidence="3">CBS 304.34</strain>
    </source>
</reference>
<protein>
    <submittedName>
        <fullName evidence="1 3">Uncharacterized protein</fullName>
    </submittedName>
</protein>
<proteinExistence type="predicted"/>
<gene>
    <name evidence="1 3" type="ORF">BDZ99DRAFT_500638</name>
</gene>
<dbReference type="Proteomes" id="UP000504636">
    <property type="component" value="Unplaced"/>
</dbReference>
<evidence type="ECO:0000313" key="3">
    <source>
        <dbReference type="RefSeq" id="XP_033574410.1"/>
    </source>
</evidence>
<dbReference type="AlphaFoldDB" id="A0A6A6YF38"/>